<evidence type="ECO:0000256" key="1">
    <source>
        <dbReference type="ARBA" id="ARBA00022679"/>
    </source>
</evidence>
<dbReference type="GO" id="GO:0016747">
    <property type="term" value="F:acyltransferase activity, transferring groups other than amino-acyl groups"/>
    <property type="evidence" value="ECO:0007669"/>
    <property type="project" value="InterPro"/>
</dbReference>
<sequence>MINLIRTTSENPDFIELVKQLDAYLKITDGDEHEFYNQFNSIEALNNVVVAYDNITPVGCGAFKPFDNNSVEIKRMYVIPETRTAGIGKQILKDLEDWAAIIGYTSCILETGKRQTEAVEFYRKCNYTETEKYGQYKDMENSLCFKKDLG</sequence>
<evidence type="ECO:0000313" key="4">
    <source>
        <dbReference type="EMBL" id="SHG44625.1"/>
    </source>
</evidence>
<dbReference type="PANTHER" id="PTHR43877">
    <property type="entry name" value="AMINOALKYLPHOSPHONATE N-ACETYLTRANSFERASE-RELATED-RELATED"/>
    <property type="match status" value="1"/>
</dbReference>
<organism evidence="4 5">
    <name type="scientific">Winogradskyella jejuensis</name>
    <dbReference type="NCBI Taxonomy" id="1089305"/>
    <lineage>
        <taxon>Bacteria</taxon>
        <taxon>Pseudomonadati</taxon>
        <taxon>Bacteroidota</taxon>
        <taxon>Flavobacteriia</taxon>
        <taxon>Flavobacteriales</taxon>
        <taxon>Flavobacteriaceae</taxon>
        <taxon>Winogradskyella</taxon>
    </lineage>
</organism>
<protein>
    <submittedName>
        <fullName evidence="4">Acetyltransferase (GNAT) family protein</fullName>
    </submittedName>
</protein>
<dbReference type="CDD" id="cd04301">
    <property type="entry name" value="NAT_SF"/>
    <property type="match status" value="1"/>
</dbReference>
<dbReference type="PROSITE" id="PS51186">
    <property type="entry name" value="GNAT"/>
    <property type="match status" value="1"/>
</dbReference>
<proteinExistence type="predicted"/>
<dbReference type="RefSeq" id="WP_073081720.1">
    <property type="nucleotide sequence ID" value="NZ_FQWS01000001.1"/>
</dbReference>
<accession>A0A1M5JW45</accession>
<reference evidence="5" key="1">
    <citation type="submission" date="2016-11" db="EMBL/GenBank/DDBJ databases">
        <authorList>
            <person name="Varghese N."/>
            <person name="Submissions S."/>
        </authorList>
    </citation>
    <scope>NUCLEOTIDE SEQUENCE [LARGE SCALE GENOMIC DNA]</scope>
    <source>
        <strain evidence="5">DSM 25330</strain>
    </source>
</reference>
<dbReference type="OrthoDB" id="9803233at2"/>
<evidence type="ECO:0000256" key="2">
    <source>
        <dbReference type="ARBA" id="ARBA00023315"/>
    </source>
</evidence>
<evidence type="ECO:0000313" key="5">
    <source>
        <dbReference type="Proteomes" id="UP000184522"/>
    </source>
</evidence>
<dbReference type="Gene3D" id="3.40.630.30">
    <property type="match status" value="1"/>
</dbReference>
<dbReference type="STRING" id="1089305.SAMN05444148_0159"/>
<dbReference type="Pfam" id="PF13508">
    <property type="entry name" value="Acetyltransf_7"/>
    <property type="match status" value="1"/>
</dbReference>
<dbReference type="PANTHER" id="PTHR43877:SF2">
    <property type="entry name" value="AMINOALKYLPHOSPHONATE N-ACETYLTRANSFERASE-RELATED"/>
    <property type="match status" value="1"/>
</dbReference>
<feature type="domain" description="N-acetyltransferase" evidence="3">
    <location>
        <begin position="3"/>
        <end position="150"/>
    </location>
</feature>
<name>A0A1M5JW45_9FLAO</name>
<dbReference type="InterPro" id="IPR016181">
    <property type="entry name" value="Acyl_CoA_acyltransferase"/>
</dbReference>
<keyword evidence="2" id="KW-0012">Acyltransferase</keyword>
<dbReference type="Proteomes" id="UP000184522">
    <property type="component" value="Unassembled WGS sequence"/>
</dbReference>
<dbReference type="EMBL" id="FQWS01000001">
    <property type="protein sequence ID" value="SHG44625.1"/>
    <property type="molecule type" value="Genomic_DNA"/>
</dbReference>
<dbReference type="AlphaFoldDB" id="A0A1M5JW45"/>
<dbReference type="InterPro" id="IPR000182">
    <property type="entry name" value="GNAT_dom"/>
</dbReference>
<keyword evidence="1 4" id="KW-0808">Transferase</keyword>
<keyword evidence="5" id="KW-1185">Reference proteome</keyword>
<evidence type="ECO:0000259" key="3">
    <source>
        <dbReference type="PROSITE" id="PS51186"/>
    </source>
</evidence>
<dbReference type="SUPFAM" id="SSF55729">
    <property type="entry name" value="Acyl-CoA N-acyltransferases (Nat)"/>
    <property type="match status" value="1"/>
</dbReference>
<gene>
    <name evidence="4" type="ORF">SAMN05444148_0159</name>
</gene>
<dbReference type="InterPro" id="IPR050832">
    <property type="entry name" value="Bact_Acetyltransf"/>
</dbReference>